<organism evidence="2 3">
    <name type="scientific">Reticulomyxa filosa</name>
    <dbReference type="NCBI Taxonomy" id="46433"/>
    <lineage>
        <taxon>Eukaryota</taxon>
        <taxon>Sar</taxon>
        <taxon>Rhizaria</taxon>
        <taxon>Retaria</taxon>
        <taxon>Foraminifera</taxon>
        <taxon>Monothalamids</taxon>
        <taxon>Reticulomyxidae</taxon>
        <taxon>Reticulomyxa</taxon>
    </lineage>
</organism>
<sequence length="212" mass="24733">MFQNAKQDIELFHKHNVSLVNENASLKKQAQQGHREELITFCLLCFIHFHRYGDSPTQKEFPYNTTDVCGENSPPLSSEESKLRVDKKESHVENLEKKPSKEEKEKEEVCDLRKAKNSINGREKLKHACKLTETGKTEKKKNRTFLLLSLFRFLKKKKKKKTTNFRFRVYFPEDMTLQELYKTLDGIVSVEAITNLLKKTGGILAKIIHKYA</sequence>
<proteinExistence type="predicted"/>
<evidence type="ECO:0000256" key="1">
    <source>
        <dbReference type="SAM" id="MobiDB-lite"/>
    </source>
</evidence>
<feature type="compositionally biased region" description="Basic and acidic residues" evidence="1">
    <location>
        <begin position="79"/>
        <end position="106"/>
    </location>
</feature>
<reference evidence="2 3" key="1">
    <citation type="journal article" date="2013" name="Curr. Biol.">
        <title>The Genome of the Foraminiferan Reticulomyxa filosa.</title>
        <authorList>
            <person name="Glockner G."/>
            <person name="Hulsmann N."/>
            <person name="Schleicher M."/>
            <person name="Noegel A.A."/>
            <person name="Eichinger L."/>
            <person name="Gallinger C."/>
            <person name="Pawlowski J."/>
            <person name="Sierra R."/>
            <person name="Euteneuer U."/>
            <person name="Pillet L."/>
            <person name="Moustafa A."/>
            <person name="Platzer M."/>
            <person name="Groth M."/>
            <person name="Szafranski K."/>
            <person name="Schliwa M."/>
        </authorList>
    </citation>
    <scope>NUCLEOTIDE SEQUENCE [LARGE SCALE GENOMIC DNA]</scope>
</reference>
<dbReference type="Proteomes" id="UP000023152">
    <property type="component" value="Unassembled WGS sequence"/>
</dbReference>
<feature type="non-terminal residue" evidence="2">
    <location>
        <position position="212"/>
    </location>
</feature>
<evidence type="ECO:0000313" key="3">
    <source>
        <dbReference type="Proteomes" id="UP000023152"/>
    </source>
</evidence>
<keyword evidence="3" id="KW-1185">Reference proteome</keyword>
<comment type="caution">
    <text evidence="2">The sequence shown here is derived from an EMBL/GenBank/DDBJ whole genome shotgun (WGS) entry which is preliminary data.</text>
</comment>
<protein>
    <submittedName>
        <fullName evidence="2">Uncharacterized protein</fullName>
    </submittedName>
</protein>
<dbReference type="AlphaFoldDB" id="X6M3Z9"/>
<accession>X6M3Z9</accession>
<name>X6M3Z9_RETFI</name>
<feature type="region of interest" description="Disordered" evidence="1">
    <location>
        <begin position="63"/>
        <end position="106"/>
    </location>
</feature>
<gene>
    <name evidence="2" type="ORF">RFI_28733</name>
</gene>
<evidence type="ECO:0000313" key="2">
    <source>
        <dbReference type="EMBL" id="ETO08654.1"/>
    </source>
</evidence>
<dbReference type="EMBL" id="ASPP01024829">
    <property type="protein sequence ID" value="ETO08654.1"/>
    <property type="molecule type" value="Genomic_DNA"/>
</dbReference>